<name>A0A3L6TMJ4_PANMI</name>
<proteinExistence type="predicted"/>
<keyword evidence="4" id="KW-1185">Reference proteome</keyword>
<dbReference type="InterPro" id="IPR056594">
    <property type="entry name" value="AT5G49610-like_b-prop"/>
</dbReference>
<evidence type="ECO:0000313" key="3">
    <source>
        <dbReference type="EMBL" id="RLN41429.1"/>
    </source>
</evidence>
<feature type="region of interest" description="Disordered" evidence="1">
    <location>
        <begin position="12"/>
        <end position="32"/>
    </location>
</feature>
<dbReference type="PANTHER" id="PTHR32133:SF409">
    <property type="entry name" value="F-BOX DOMAIN-CONTAINING PROTEIN"/>
    <property type="match status" value="1"/>
</dbReference>
<dbReference type="EMBL" id="PQIB02000001">
    <property type="protein sequence ID" value="RLN41429.1"/>
    <property type="molecule type" value="Genomic_DNA"/>
</dbReference>
<dbReference type="InterPro" id="IPR001810">
    <property type="entry name" value="F-box_dom"/>
</dbReference>
<dbReference type="Proteomes" id="UP000275267">
    <property type="component" value="Unassembled WGS sequence"/>
</dbReference>
<dbReference type="AlphaFoldDB" id="A0A3L6TMJ4"/>
<dbReference type="PANTHER" id="PTHR32133">
    <property type="entry name" value="OS07G0120400 PROTEIN"/>
    <property type="match status" value="1"/>
</dbReference>
<sequence>MELFDEVKIPKLPPDSQWHGRTGSGMSAPHCSPPPADLPPDDIFWEIFLRLPPDPSFLLAASLVCRRWRRLIRSPTFLYRFRAFHRTPPVLGFFQNLWTLSCPTGRRIRFVATAGPATRISPPPGFQDWVLDCCHGRVLLYSYSNRELLVWDPMTGDTHYVGAPPDLVGEYVAAATVCAADHVDHTDCHSSPFQIVFLDCKEDDQYWVSACVYSSGTEVWGSWAATTTPSLVSSESSAPVGNSVYWKINFAEEDSNHIFEFELPEGVKENYISDIHIMPAEDGGIGFAGVSYSSIHFWSRRIDSEGVAGWALLRIIDMNRLTLSGVPAGDMFLWSSVVAFARDSDELFLQGEGGIFMIKIRSMQLRKVLEASGSAIYPNASFYTRGCDIVGIDDRDD</sequence>
<evidence type="ECO:0000313" key="4">
    <source>
        <dbReference type="Proteomes" id="UP000275267"/>
    </source>
</evidence>
<gene>
    <name evidence="3" type="ORF">C2845_PM01G46400</name>
</gene>
<dbReference type="InterPro" id="IPR036047">
    <property type="entry name" value="F-box-like_dom_sf"/>
</dbReference>
<feature type="domain" description="F-box" evidence="2">
    <location>
        <begin position="39"/>
        <end position="81"/>
    </location>
</feature>
<evidence type="ECO:0000256" key="1">
    <source>
        <dbReference type="SAM" id="MobiDB-lite"/>
    </source>
</evidence>
<organism evidence="3 4">
    <name type="scientific">Panicum miliaceum</name>
    <name type="common">Proso millet</name>
    <name type="synonym">Broomcorn millet</name>
    <dbReference type="NCBI Taxonomy" id="4540"/>
    <lineage>
        <taxon>Eukaryota</taxon>
        <taxon>Viridiplantae</taxon>
        <taxon>Streptophyta</taxon>
        <taxon>Embryophyta</taxon>
        <taxon>Tracheophyta</taxon>
        <taxon>Spermatophyta</taxon>
        <taxon>Magnoliopsida</taxon>
        <taxon>Liliopsida</taxon>
        <taxon>Poales</taxon>
        <taxon>Poaceae</taxon>
        <taxon>PACMAD clade</taxon>
        <taxon>Panicoideae</taxon>
        <taxon>Panicodae</taxon>
        <taxon>Paniceae</taxon>
        <taxon>Panicinae</taxon>
        <taxon>Panicum</taxon>
        <taxon>Panicum sect. Panicum</taxon>
    </lineage>
</organism>
<comment type="caution">
    <text evidence="3">The sequence shown here is derived from an EMBL/GenBank/DDBJ whole genome shotgun (WGS) entry which is preliminary data.</text>
</comment>
<dbReference type="Pfam" id="PF12937">
    <property type="entry name" value="F-box-like"/>
    <property type="match status" value="1"/>
</dbReference>
<dbReference type="SMART" id="SM00256">
    <property type="entry name" value="FBOX"/>
    <property type="match status" value="1"/>
</dbReference>
<evidence type="ECO:0000259" key="2">
    <source>
        <dbReference type="SMART" id="SM00256"/>
    </source>
</evidence>
<dbReference type="Pfam" id="PF23635">
    <property type="entry name" value="Beta-prop_AT5G49610-like"/>
    <property type="match status" value="1"/>
</dbReference>
<reference evidence="4" key="1">
    <citation type="journal article" date="2019" name="Nat. Commun.">
        <title>The genome of broomcorn millet.</title>
        <authorList>
            <person name="Zou C."/>
            <person name="Miki D."/>
            <person name="Li D."/>
            <person name="Tang Q."/>
            <person name="Xiao L."/>
            <person name="Rajput S."/>
            <person name="Deng P."/>
            <person name="Jia W."/>
            <person name="Huang R."/>
            <person name="Zhang M."/>
            <person name="Sun Y."/>
            <person name="Hu J."/>
            <person name="Fu X."/>
            <person name="Schnable P.S."/>
            <person name="Li F."/>
            <person name="Zhang H."/>
            <person name="Feng B."/>
            <person name="Zhu X."/>
            <person name="Liu R."/>
            <person name="Schnable J.C."/>
            <person name="Zhu J.-K."/>
            <person name="Zhang H."/>
        </authorList>
    </citation>
    <scope>NUCLEOTIDE SEQUENCE [LARGE SCALE GENOMIC DNA]</scope>
</reference>
<dbReference type="OrthoDB" id="586649at2759"/>
<dbReference type="Gene3D" id="1.20.1280.50">
    <property type="match status" value="1"/>
</dbReference>
<accession>A0A3L6TMJ4</accession>
<dbReference type="STRING" id="4540.A0A3L6TMJ4"/>
<protein>
    <recommendedName>
        <fullName evidence="2">F-box domain-containing protein</fullName>
    </recommendedName>
</protein>
<dbReference type="SUPFAM" id="SSF81383">
    <property type="entry name" value="F-box domain"/>
    <property type="match status" value="1"/>
</dbReference>